<dbReference type="InterPro" id="IPR029058">
    <property type="entry name" value="AB_hydrolase_fold"/>
</dbReference>
<evidence type="ECO:0000313" key="4">
    <source>
        <dbReference type="Proteomes" id="UP000253940"/>
    </source>
</evidence>
<feature type="domain" description="AB hydrolase-1" evidence="2">
    <location>
        <begin position="36"/>
        <end position="276"/>
    </location>
</feature>
<dbReference type="PANTHER" id="PTHR43329">
    <property type="entry name" value="EPOXIDE HYDROLASE"/>
    <property type="match status" value="1"/>
</dbReference>
<dbReference type="RefSeq" id="WP_114899784.1">
    <property type="nucleotide sequence ID" value="NZ_CP031222.1"/>
</dbReference>
<gene>
    <name evidence="3" type="ORF">HYN46_13065</name>
</gene>
<dbReference type="Pfam" id="PF12697">
    <property type="entry name" value="Abhydrolase_6"/>
    <property type="match status" value="1"/>
</dbReference>
<dbReference type="Gene3D" id="3.40.50.1820">
    <property type="entry name" value="alpha/beta hydrolase"/>
    <property type="match status" value="1"/>
</dbReference>
<evidence type="ECO:0000259" key="2">
    <source>
        <dbReference type="Pfam" id="PF12697"/>
    </source>
</evidence>
<dbReference type="AlphaFoldDB" id="A0A345P8R7"/>
<organism evidence="3 4">
    <name type="scientific">Aquirhabdus parva</name>
    <dbReference type="NCBI Taxonomy" id="2283318"/>
    <lineage>
        <taxon>Bacteria</taxon>
        <taxon>Pseudomonadati</taxon>
        <taxon>Pseudomonadota</taxon>
        <taxon>Gammaproteobacteria</taxon>
        <taxon>Moraxellales</taxon>
        <taxon>Moraxellaceae</taxon>
        <taxon>Aquirhabdus</taxon>
    </lineage>
</organism>
<keyword evidence="1 3" id="KW-0378">Hydrolase</keyword>
<dbReference type="SUPFAM" id="SSF53474">
    <property type="entry name" value="alpha/beta-Hydrolases"/>
    <property type="match status" value="1"/>
</dbReference>
<name>A0A345P8R7_9GAMM</name>
<dbReference type="PRINTS" id="PR00412">
    <property type="entry name" value="EPOXHYDRLASE"/>
</dbReference>
<dbReference type="InterPro" id="IPR000639">
    <property type="entry name" value="Epox_hydrolase-like"/>
</dbReference>
<dbReference type="KEGG" id="mbah:HYN46_13065"/>
<accession>A0A345P8R7</accession>
<reference evidence="3 4" key="1">
    <citation type="submission" date="2018-07" db="EMBL/GenBank/DDBJ databases">
        <title>Genome sequencing of Moraxellaceae gen. HYN0046.</title>
        <authorList>
            <person name="Kim M."/>
            <person name="Yi H."/>
        </authorList>
    </citation>
    <scope>NUCLEOTIDE SEQUENCE [LARGE SCALE GENOMIC DNA]</scope>
    <source>
        <strain evidence="3 4">HYN0046</strain>
    </source>
</reference>
<proteinExistence type="predicted"/>
<dbReference type="EMBL" id="CP031222">
    <property type="protein sequence ID" value="AXI03676.1"/>
    <property type="molecule type" value="Genomic_DNA"/>
</dbReference>
<keyword evidence="4" id="KW-1185">Reference proteome</keyword>
<dbReference type="GO" id="GO:0016787">
    <property type="term" value="F:hydrolase activity"/>
    <property type="evidence" value="ECO:0007669"/>
    <property type="project" value="UniProtKB-KW"/>
</dbReference>
<sequence length="287" mass="32309">MAKSSNAKISQRISQFMHQGLTFDVVDSGPLDGEVVVLLHGFPSTKESWSEVSSLLNAAGYRTIAPDQRGYSPLARPQKRSDYRLDLLAADIEALIDQIAQPIHLVGHDWGAMVAWRVAQRHTHPIKTLTTVSVPHPGAYVRSMLSSNQLFKSYYMVLFQLPRVPEWLTMKTPTIKGLLKNSGMTPEQIQHFNHDIVDRGALTTAINWYRAMPFMNPKTMLTKVKIPTTHVWSEGDVALAKAGAELTHRFVDADYKLEILKNLSHWIPEEAPQVLATIIESRIHWNA</sequence>
<dbReference type="OrthoDB" id="9780765at2"/>
<evidence type="ECO:0000256" key="1">
    <source>
        <dbReference type="ARBA" id="ARBA00022801"/>
    </source>
</evidence>
<dbReference type="InterPro" id="IPR000073">
    <property type="entry name" value="AB_hydrolase_1"/>
</dbReference>
<protein>
    <submittedName>
        <fullName evidence="3">Alpha/beta fold hydrolase</fullName>
    </submittedName>
</protein>
<evidence type="ECO:0000313" key="3">
    <source>
        <dbReference type="EMBL" id="AXI03676.1"/>
    </source>
</evidence>
<dbReference type="Proteomes" id="UP000253940">
    <property type="component" value="Chromosome"/>
</dbReference>